<gene>
    <name evidence="1" type="ORF">FHU29_001124</name>
</gene>
<organism evidence="1 2">
    <name type="scientific">Hoyosella altamirensis</name>
    <dbReference type="NCBI Taxonomy" id="616997"/>
    <lineage>
        <taxon>Bacteria</taxon>
        <taxon>Bacillati</taxon>
        <taxon>Actinomycetota</taxon>
        <taxon>Actinomycetes</taxon>
        <taxon>Mycobacteriales</taxon>
        <taxon>Hoyosellaceae</taxon>
        <taxon>Hoyosella</taxon>
    </lineage>
</organism>
<sequence length="46" mass="5372">MSVGLLADIHAELEIETQRGNVDEVTLFTFRPWRNEYLELDSRPIP</sequence>
<evidence type="ECO:0000313" key="2">
    <source>
        <dbReference type="Proteomes" id="UP000567922"/>
    </source>
</evidence>
<dbReference type="RefSeq" id="WP_157095184.1">
    <property type="nucleotide sequence ID" value="NZ_BDDI01000010.1"/>
</dbReference>
<dbReference type="AlphaFoldDB" id="A0A839RJR4"/>
<name>A0A839RJR4_9ACTN</name>
<proteinExistence type="predicted"/>
<comment type="caution">
    <text evidence="1">The sequence shown here is derived from an EMBL/GenBank/DDBJ whole genome shotgun (WGS) entry which is preliminary data.</text>
</comment>
<accession>A0A839RJR4</accession>
<protein>
    <submittedName>
        <fullName evidence="1">Uncharacterized protein</fullName>
    </submittedName>
</protein>
<dbReference type="EMBL" id="JACHWS010000001">
    <property type="protein sequence ID" value="MBB3036690.1"/>
    <property type="molecule type" value="Genomic_DNA"/>
</dbReference>
<keyword evidence="2" id="KW-1185">Reference proteome</keyword>
<dbReference type="Proteomes" id="UP000567922">
    <property type="component" value="Unassembled WGS sequence"/>
</dbReference>
<reference evidence="1 2" key="1">
    <citation type="submission" date="2020-08" db="EMBL/GenBank/DDBJ databases">
        <title>Sequencing the genomes of 1000 actinobacteria strains.</title>
        <authorList>
            <person name="Klenk H.-P."/>
        </authorList>
    </citation>
    <scope>NUCLEOTIDE SEQUENCE [LARGE SCALE GENOMIC DNA]</scope>
    <source>
        <strain evidence="1 2">DSM 45258</strain>
    </source>
</reference>
<evidence type="ECO:0000313" key="1">
    <source>
        <dbReference type="EMBL" id="MBB3036690.1"/>
    </source>
</evidence>